<dbReference type="Gene3D" id="3.30.10.30">
    <property type="entry name" value="DYRK"/>
    <property type="match status" value="1"/>
</dbReference>
<evidence type="ECO:0000313" key="2">
    <source>
        <dbReference type="EMBL" id="KAJ8358705.1"/>
    </source>
</evidence>
<evidence type="ECO:0000313" key="3">
    <source>
        <dbReference type="Proteomes" id="UP001152622"/>
    </source>
</evidence>
<gene>
    <name evidence="2" type="ORF">SKAU_G00152300</name>
</gene>
<dbReference type="Proteomes" id="UP001152622">
    <property type="component" value="Chromosome 5"/>
</dbReference>
<proteinExistence type="predicted"/>
<dbReference type="EMBL" id="JAINUF010000005">
    <property type="protein sequence ID" value="KAJ8358705.1"/>
    <property type="molecule type" value="Genomic_DNA"/>
</dbReference>
<name>A0A9Q1FGW3_SYNKA</name>
<dbReference type="Gene3D" id="3.10.580.10">
    <property type="entry name" value="CBS-domain"/>
    <property type="match status" value="1"/>
</dbReference>
<dbReference type="InterPro" id="IPR042521">
    <property type="entry name" value="DYRK"/>
</dbReference>
<keyword evidence="3" id="KW-1185">Reference proteome</keyword>
<dbReference type="InterPro" id="IPR046342">
    <property type="entry name" value="CBS_dom_sf"/>
</dbReference>
<dbReference type="Gene3D" id="3.30.200.20">
    <property type="entry name" value="Phosphorylase Kinase, domain 1"/>
    <property type="match status" value="1"/>
</dbReference>
<reference evidence="2" key="1">
    <citation type="journal article" date="2023" name="Science">
        <title>Genome structures resolve the early diversification of teleost fishes.</title>
        <authorList>
            <person name="Parey E."/>
            <person name="Louis A."/>
            <person name="Montfort J."/>
            <person name="Bouchez O."/>
            <person name="Roques C."/>
            <person name="Iampietro C."/>
            <person name="Lluch J."/>
            <person name="Castinel A."/>
            <person name="Donnadieu C."/>
            <person name="Desvignes T."/>
            <person name="Floi Bucao C."/>
            <person name="Jouanno E."/>
            <person name="Wen M."/>
            <person name="Mejri S."/>
            <person name="Dirks R."/>
            <person name="Jansen H."/>
            <person name="Henkel C."/>
            <person name="Chen W.J."/>
            <person name="Zahm M."/>
            <person name="Cabau C."/>
            <person name="Klopp C."/>
            <person name="Thompson A.W."/>
            <person name="Robinson-Rechavi M."/>
            <person name="Braasch I."/>
            <person name="Lecointre G."/>
            <person name="Bobe J."/>
            <person name="Postlethwait J.H."/>
            <person name="Berthelot C."/>
            <person name="Roest Crollius H."/>
            <person name="Guiguen Y."/>
        </authorList>
    </citation>
    <scope>NUCLEOTIDE SEQUENCE</scope>
    <source>
        <strain evidence="2">WJC10195</strain>
    </source>
</reference>
<sequence length="487" mass="54748">MKNSLDPCPLLQAQGPVPIKYTVLPDIKKNILELSDQTDQEDDDNSGSLLQEEVPAPLKYNILPDIKPKVEETRVSQQPPTDVNTVAQVQVPGCQVTAKLSGPKLLPLTYSVLPDIRKKVVERSCQIDQQESSKVSIPLRPTEEEARSVSDNLNQETVWRGLVLPISPAVALKCFQNHLTSLEQEEILEFPEIWYLGAERKDSQEKPENSEVSNSNSDQEDESGVYIPVMSCMTTSPTAMRFWKILDKDHFGLVLKCLDHKVKELVALKVIHDMESARKMALKELEDSWTWVHLRPDTVSNRAPGSDPRPSLRHRHRHVESGLHPGRALHWQPRSSLGTNEADQLACIMEVGTPAKRMTAEGGRAAPLASQAYDKFLVALRTLAWLAPSPPSSPRPVRGPDVDAEPQEERRSRRPDIVALSDPVNGIWSVSQPFLMTRRVKKDTPVEVDSEHNVYTRFMKSHRCYDLVPTSSKLVVFDTSLQVRLMI</sequence>
<organism evidence="2 3">
    <name type="scientific">Synaphobranchus kaupii</name>
    <name type="common">Kaup's arrowtooth eel</name>
    <dbReference type="NCBI Taxonomy" id="118154"/>
    <lineage>
        <taxon>Eukaryota</taxon>
        <taxon>Metazoa</taxon>
        <taxon>Chordata</taxon>
        <taxon>Craniata</taxon>
        <taxon>Vertebrata</taxon>
        <taxon>Euteleostomi</taxon>
        <taxon>Actinopterygii</taxon>
        <taxon>Neopterygii</taxon>
        <taxon>Teleostei</taxon>
        <taxon>Anguilliformes</taxon>
        <taxon>Synaphobranchidae</taxon>
        <taxon>Synaphobranchus</taxon>
    </lineage>
</organism>
<feature type="region of interest" description="Disordered" evidence="1">
    <location>
        <begin position="388"/>
        <end position="415"/>
    </location>
</feature>
<dbReference type="AlphaFoldDB" id="A0A9Q1FGW3"/>
<feature type="region of interest" description="Disordered" evidence="1">
    <location>
        <begin position="201"/>
        <end position="223"/>
    </location>
</feature>
<accession>A0A9Q1FGW3</accession>
<evidence type="ECO:0000256" key="1">
    <source>
        <dbReference type="SAM" id="MobiDB-lite"/>
    </source>
</evidence>
<protein>
    <submittedName>
        <fullName evidence="2">Uncharacterized protein</fullName>
    </submittedName>
</protein>
<dbReference type="GO" id="GO:0004712">
    <property type="term" value="F:protein serine/threonine/tyrosine kinase activity"/>
    <property type="evidence" value="ECO:0007669"/>
    <property type="project" value="InterPro"/>
</dbReference>
<comment type="caution">
    <text evidence="2">The sequence shown here is derived from an EMBL/GenBank/DDBJ whole genome shotgun (WGS) entry which is preliminary data.</text>
</comment>